<accession>A0A433T4R4</accession>
<feature type="non-terminal residue" evidence="2">
    <location>
        <position position="181"/>
    </location>
</feature>
<protein>
    <submittedName>
        <fullName evidence="2">Uncharacterized protein</fullName>
    </submittedName>
</protein>
<reference evidence="2 3" key="1">
    <citation type="submission" date="2019-01" db="EMBL/GenBank/DDBJ databases">
        <title>A draft genome assembly of the solar-powered sea slug Elysia chlorotica.</title>
        <authorList>
            <person name="Cai H."/>
            <person name="Li Q."/>
            <person name="Fang X."/>
            <person name="Li J."/>
            <person name="Curtis N.E."/>
            <person name="Altenburger A."/>
            <person name="Shibata T."/>
            <person name="Feng M."/>
            <person name="Maeda T."/>
            <person name="Schwartz J.A."/>
            <person name="Shigenobu S."/>
            <person name="Lundholm N."/>
            <person name="Nishiyama T."/>
            <person name="Yang H."/>
            <person name="Hasebe M."/>
            <person name="Li S."/>
            <person name="Pierce S.K."/>
            <person name="Wang J."/>
        </authorList>
    </citation>
    <scope>NUCLEOTIDE SEQUENCE [LARGE SCALE GENOMIC DNA]</scope>
    <source>
        <strain evidence="2">EC2010</strain>
        <tissue evidence="2">Whole organism of an adult</tissue>
    </source>
</reference>
<evidence type="ECO:0000313" key="3">
    <source>
        <dbReference type="Proteomes" id="UP000271974"/>
    </source>
</evidence>
<keyword evidence="3" id="KW-1185">Reference proteome</keyword>
<comment type="caution">
    <text evidence="2">The sequence shown here is derived from an EMBL/GenBank/DDBJ whole genome shotgun (WGS) entry which is preliminary data.</text>
</comment>
<gene>
    <name evidence="2" type="ORF">EGW08_015680</name>
</gene>
<feature type="compositionally biased region" description="Basic and acidic residues" evidence="1">
    <location>
        <begin position="1"/>
        <end position="22"/>
    </location>
</feature>
<feature type="compositionally biased region" description="Basic and acidic residues" evidence="1">
    <location>
        <begin position="32"/>
        <end position="79"/>
    </location>
</feature>
<proteinExistence type="predicted"/>
<feature type="region of interest" description="Disordered" evidence="1">
    <location>
        <begin position="1"/>
        <end position="181"/>
    </location>
</feature>
<evidence type="ECO:0000256" key="1">
    <source>
        <dbReference type="SAM" id="MobiDB-lite"/>
    </source>
</evidence>
<feature type="compositionally biased region" description="Basic and acidic residues" evidence="1">
    <location>
        <begin position="130"/>
        <end position="140"/>
    </location>
</feature>
<evidence type="ECO:0000313" key="2">
    <source>
        <dbReference type="EMBL" id="RUS76548.1"/>
    </source>
</evidence>
<name>A0A433T4R4_ELYCH</name>
<dbReference type="EMBL" id="RQTK01000653">
    <property type="protein sequence ID" value="RUS76548.1"/>
    <property type="molecule type" value="Genomic_DNA"/>
</dbReference>
<feature type="compositionally biased region" description="Basic and acidic residues" evidence="1">
    <location>
        <begin position="168"/>
        <end position="181"/>
    </location>
</feature>
<feature type="compositionally biased region" description="Basic and acidic residues" evidence="1">
    <location>
        <begin position="101"/>
        <end position="118"/>
    </location>
</feature>
<dbReference type="AlphaFoldDB" id="A0A433T4R4"/>
<sequence>MYERQNGDPRFERHYVDPRYERYPVYTMSERQSVDPRYERHYVYPRSERKGIDPSTERQHVDPRSEKQNVNPKPERQYEDQTSNLFEKNKPVDPSAASDEITNHTHNGEGSSPKKDAGLARAVSFGHLNGVEERPHKEYVPVRSHRQRDWQEEGEMQSAFSPPVPKEPNQEGKARQREDAK</sequence>
<organism evidence="2 3">
    <name type="scientific">Elysia chlorotica</name>
    <name type="common">Eastern emerald elysia</name>
    <name type="synonym">Sea slug</name>
    <dbReference type="NCBI Taxonomy" id="188477"/>
    <lineage>
        <taxon>Eukaryota</taxon>
        <taxon>Metazoa</taxon>
        <taxon>Spiralia</taxon>
        <taxon>Lophotrochozoa</taxon>
        <taxon>Mollusca</taxon>
        <taxon>Gastropoda</taxon>
        <taxon>Heterobranchia</taxon>
        <taxon>Euthyneura</taxon>
        <taxon>Panpulmonata</taxon>
        <taxon>Sacoglossa</taxon>
        <taxon>Placobranchoidea</taxon>
        <taxon>Plakobranchidae</taxon>
        <taxon>Elysia</taxon>
    </lineage>
</organism>
<dbReference type="Proteomes" id="UP000271974">
    <property type="component" value="Unassembled WGS sequence"/>
</dbReference>